<dbReference type="EMBL" id="CM007901">
    <property type="protein sequence ID" value="OTG06108.1"/>
    <property type="molecule type" value="Genomic_DNA"/>
</dbReference>
<reference evidence="2" key="1">
    <citation type="journal article" date="2017" name="Nature">
        <title>The sunflower genome provides insights into oil metabolism, flowering and Asterid evolution.</title>
        <authorList>
            <person name="Badouin H."/>
            <person name="Gouzy J."/>
            <person name="Grassa C.J."/>
            <person name="Murat F."/>
            <person name="Staton S.E."/>
            <person name="Cottret L."/>
            <person name="Lelandais-Briere C."/>
            <person name="Owens G.L."/>
            <person name="Carrere S."/>
            <person name="Mayjonade B."/>
            <person name="Legrand L."/>
            <person name="Gill N."/>
            <person name="Kane N.C."/>
            <person name="Bowers J.E."/>
            <person name="Hubner S."/>
            <person name="Bellec A."/>
            <person name="Berard A."/>
            <person name="Berges H."/>
            <person name="Blanchet N."/>
            <person name="Boniface M.C."/>
            <person name="Brunel D."/>
            <person name="Catrice O."/>
            <person name="Chaidir N."/>
            <person name="Claudel C."/>
            <person name="Donnadieu C."/>
            <person name="Faraut T."/>
            <person name="Fievet G."/>
            <person name="Helmstetter N."/>
            <person name="King M."/>
            <person name="Knapp S.J."/>
            <person name="Lai Z."/>
            <person name="Le Paslier M.C."/>
            <person name="Lippi Y."/>
            <person name="Lorenzon L."/>
            <person name="Mandel J.R."/>
            <person name="Marage G."/>
            <person name="Marchand G."/>
            <person name="Marquand E."/>
            <person name="Bret-Mestries E."/>
            <person name="Morien E."/>
            <person name="Nambeesan S."/>
            <person name="Nguyen T."/>
            <person name="Pegot-Espagnet P."/>
            <person name="Pouilly N."/>
            <person name="Raftis F."/>
            <person name="Sallet E."/>
            <person name="Schiex T."/>
            <person name="Thomas J."/>
            <person name="Vandecasteele C."/>
            <person name="Vares D."/>
            <person name="Vear F."/>
            <person name="Vautrin S."/>
            <person name="Crespi M."/>
            <person name="Mangin B."/>
            <person name="Burke J.M."/>
            <person name="Salse J."/>
            <person name="Munos S."/>
            <person name="Vincourt P."/>
            <person name="Rieseberg L.H."/>
            <person name="Langlade N.B."/>
        </authorList>
    </citation>
    <scope>NUCLEOTIDE SEQUENCE [LARGE SCALE GENOMIC DNA]</scope>
    <source>
        <strain evidence="2">cv. SF193</strain>
    </source>
</reference>
<protein>
    <submittedName>
        <fullName evidence="1">Uncharacterized protein</fullName>
    </submittedName>
</protein>
<evidence type="ECO:0000313" key="2">
    <source>
        <dbReference type="Proteomes" id="UP000215914"/>
    </source>
</evidence>
<gene>
    <name evidence="1" type="ORF">HannXRQ_Chr12g0381111</name>
</gene>
<dbReference type="InParanoid" id="A0A251T4T8"/>
<sequence length="57" mass="6632">MALPPSYRHRQDPSSIPQNLTYRQSYTRSKISVNYQSRLLFFSPIPSTARVSGINRF</sequence>
<dbReference type="Proteomes" id="UP000215914">
    <property type="component" value="Chromosome 12"/>
</dbReference>
<keyword evidence="2" id="KW-1185">Reference proteome</keyword>
<name>A0A251T4T8_HELAN</name>
<dbReference type="AlphaFoldDB" id="A0A251T4T8"/>
<proteinExistence type="predicted"/>
<evidence type="ECO:0000313" key="1">
    <source>
        <dbReference type="EMBL" id="OTG06108.1"/>
    </source>
</evidence>
<accession>A0A251T4T8</accession>
<organism evidence="1 2">
    <name type="scientific">Helianthus annuus</name>
    <name type="common">Common sunflower</name>
    <dbReference type="NCBI Taxonomy" id="4232"/>
    <lineage>
        <taxon>Eukaryota</taxon>
        <taxon>Viridiplantae</taxon>
        <taxon>Streptophyta</taxon>
        <taxon>Embryophyta</taxon>
        <taxon>Tracheophyta</taxon>
        <taxon>Spermatophyta</taxon>
        <taxon>Magnoliopsida</taxon>
        <taxon>eudicotyledons</taxon>
        <taxon>Gunneridae</taxon>
        <taxon>Pentapetalae</taxon>
        <taxon>asterids</taxon>
        <taxon>campanulids</taxon>
        <taxon>Asterales</taxon>
        <taxon>Asteraceae</taxon>
        <taxon>Asteroideae</taxon>
        <taxon>Heliantheae alliance</taxon>
        <taxon>Heliantheae</taxon>
        <taxon>Helianthus</taxon>
    </lineage>
</organism>